<comment type="caution">
    <text evidence="4">The sequence shown here is derived from an EMBL/GenBank/DDBJ whole genome shotgun (WGS) entry which is preliminary data.</text>
</comment>
<dbReference type="SMART" id="SM00850">
    <property type="entry name" value="LytTR"/>
    <property type="match status" value="1"/>
</dbReference>
<reference evidence="4 5" key="1">
    <citation type="submission" date="2018-08" db="EMBL/GenBank/DDBJ databases">
        <title>Chitinophagaceae sp. K23C18032701, a novel bacterium isolated from forest soil.</title>
        <authorList>
            <person name="Wang C."/>
        </authorList>
    </citation>
    <scope>NUCLEOTIDE SEQUENCE [LARGE SCALE GENOMIC DNA]</scope>
    <source>
        <strain evidence="4 5">K23C18032701</strain>
    </source>
</reference>
<feature type="domain" description="HTH LytTR-type" evidence="3">
    <location>
        <begin position="139"/>
        <end position="239"/>
    </location>
</feature>
<dbReference type="GO" id="GO:0000156">
    <property type="term" value="F:phosphorelay response regulator activity"/>
    <property type="evidence" value="ECO:0007669"/>
    <property type="project" value="InterPro"/>
</dbReference>
<evidence type="ECO:0000259" key="2">
    <source>
        <dbReference type="PROSITE" id="PS50110"/>
    </source>
</evidence>
<dbReference type="InterPro" id="IPR046947">
    <property type="entry name" value="LytR-like"/>
</dbReference>
<evidence type="ECO:0000313" key="5">
    <source>
        <dbReference type="Proteomes" id="UP000261284"/>
    </source>
</evidence>
<dbReference type="Pfam" id="PF04397">
    <property type="entry name" value="LytTR"/>
    <property type="match status" value="1"/>
</dbReference>
<evidence type="ECO:0000259" key="3">
    <source>
        <dbReference type="PROSITE" id="PS50930"/>
    </source>
</evidence>
<dbReference type="InterPro" id="IPR011006">
    <property type="entry name" value="CheY-like_superfamily"/>
</dbReference>
<evidence type="ECO:0000313" key="4">
    <source>
        <dbReference type="EMBL" id="RFM28239.1"/>
    </source>
</evidence>
<dbReference type="PANTHER" id="PTHR37299">
    <property type="entry name" value="TRANSCRIPTIONAL REGULATOR-RELATED"/>
    <property type="match status" value="1"/>
</dbReference>
<dbReference type="GO" id="GO:0003677">
    <property type="term" value="F:DNA binding"/>
    <property type="evidence" value="ECO:0007669"/>
    <property type="project" value="UniProtKB-KW"/>
</dbReference>
<feature type="modified residue" description="4-aspartylphosphate" evidence="1">
    <location>
        <position position="54"/>
    </location>
</feature>
<sequence>MLQCIAVDDEPLALALLKNYISQVPYLQLAATCSDAFEASMLLQQHTVHLIFADIQMPGLTGLQFIESLPQRPMVIFITAYEKFALQGYNLDVIDYLVKPVQLDRFVKACNKAWELFQLKESRKSLEQAPGNTAAADYFFLNVDYSLVKIKFADVLWVEGFRDYVKIHLQGKAHPLVARISVKSIESELPPAKFIRIHKSYIIAVDSITAIRKNSLFINDTELPISETYREAITQLTGKRGE</sequence>
<dbReference type="RefSeq" id="WP_116847485.1">
    <property type="nucleotide sequence ID" value="NZ_QTJU01000003.1"/>
</dbReference>
<dbReference type="Gene3D" id="2.40.50.1020">
    <property type="entry name" value="LytTr DNA-binding domain"/>
    <property type="match status" value="1"/>
</dbReference>
<dbReference type="Proteomes" id="UP000261284">
    <property type="component" value="Unassembled WGS sequence"/>
</dbReference>
<organism evidence="4 5">
    <name type="scientific">Deminuibacter soli</name>
    <dbReference type="NCBI Taxonomy" id="2291815"/>
    <lineage>
        <taxon>Bacteria</taxon>
        <taxon>Pseudomonadati</taxon>
        <taxon>Bacteroidota</taxon>
        <taxon>Chitinophagia</taxon>
        <taxon>Chitinophagales</taxon>
        <taxon>Chitinophagaceae</taxon>
        <taxon>Deminuibacter</taxon>
    </lineage>
</organism>
<proteinExistence type="predicted"/>
<dbReference type="InterPro" id="IPR001789">
    <property type="entry name" value="Sig_transdc_resp-reg_receiver"/>
</dbReference>
<dbReference type="PANTHER" id="PTHR37299:SF1">
    <property type="entry name" value="STAGE 0 SPORULATION PROTEIN A HOMOLOG"/>
    <property type="match status" value="1"/>
</dbReference>
<dbReference type="PROSITE" id="PS50930">
    <property type="entry name" value="HTH_LYTTR"/>
    <property type="match status" value="1"/>
</dbReference>
<dbReference type="Pfam" id="PF00072">
    <property type="entry name" value="Response_reg"/>
    <property type="match status" value="1"/>
</dbReference>
<dbReference type="InterPro" id="IPR007492">
    <property type="entry name" value="LytTR_DNA-bd_dom"/>
</dbReference>
<dbReference type="PROSITE" id="PS50110">
    <property type="entry name" value="RESPONSE_REGULATORY"/>
    <property type="match status" value="1"/>
</dbReference>
<dbReference type="EMBL" id="QTJU01000003">
    <property type="protein sequence ID" value="RFM28239.1"/>
    <property type="molecule type" value="Genomic_DNA"/>
</dbReference>
<gene>
    <name evidence="4" type="ORF">DXN05_12035</name>
</gene>
<dbReference type="Gene3D" id="3.40.50.2300">
    <property type="match status" value="1"/>
</dbReference>
<dbReference type="AlphaFoldDB" id="A0A3E1NJY1"/>
<dbReference type="SMART" id="SM00448">
    <property type="entry name" value="REC"/>
    <property type="match status" value="1"/>
</dbReference>
<keyword evidence="4" id="KW-0238">DNA-binding</keyword>
<protein>
    <submittedName>
        <fullName evidence="4">DNA-binding response regulator</fullName>
    </submittedName>
</protein>
<feature type="domain" description="Response regulatory" evidence="2">
    <location>
        <begin position="3"/>
        <end position="114"/>
    </location>
</feature>
<dbReference type="OrthoDB" id="9787344at2"/>
<evidence type="ECO:0000256" key="1">
    <source>
        <dbReference type="PROSITE-ProRule" id="PRU00169"/>
    </source>
</evidence>
<accession>A0A3E1NJY1</accession>
<keyword evidence="5" id="KW-1185">Reference proteome</keyword>
<keyword evidence="1" id="KW-0597">Phosphoprotein</keyword>
<dbReference type="SUPFAM" id="SSF52172">
    <property type="entry name" value="CheY-like"/>
    <property type="match status" value="1"/>
</dbReference>
<name>A0A3E1NJY1_9BACT</name>